<dbReference type="GeneTree" id="ENSGT00940000180174"/>
<evidence type="ECO:0000313" key="2">
    <source>
        <dbReference type="Proteomes" id="UP000261640"/>
    </source>
</evidence>
<sequence length="79" mass="9173">MWTRGLKVSCRYSSVETNKLIYLLIKKQSEQVVFLTSPRLDLVLLQLIDLHLRELLLVQHAHHLPPEQRKLSSPGTTNK</sequence>
<proteinExistence type="predicted"/>
<keyword evidence="2" id="KW-1185">Reference proteome</keyword>
<reference evidence="1" key="1">
    <citation type="submission" date="2025-08" db="UniProtKB">
        <authorList>
            <consortium name="Ensembl"/>
        </authorList>
    </citation>
    <scope>IDENTIFICATION</scope>
</reference>
<reference evidence="1" key="2">
    <citation type="submission" date="2025-09" db="UniProtKB">
        <authorList>
            <consortium name="Ensembl"/>
        </authorList>
    </citation>
    <scope>IDENTIFICATION</scope>
</reference>
<organism evidence="1 2">
    <name type="scientific">Mastacembelus armatus</name>
    <name type="common">zig-zag eel</name>
    <dbReference type="NCBI Taxonomy" id="205130"/>
    <lineage>
        <taxon>Eukaryota</taxon>
        <taxon>Metazoa</taxon>
        <taxon>Chordata</taxon>
        <taxon>Craniata</taxon>
        <taxon>Vertebrata</taxon>
        <taxon>Euteleostomi</taxon>
        <taxon>Actinopterygii</taxon>
        <taxon>Neopterygii</taxon>
        <taxon>Teleostei</taxon>
        <taxon>Neoteleostei</taxon>
        <taxon>Acanthomorphata</taxon>
        <taxon>Anabantaria</taxon>
        <taxon>Synbranchiformes</taxon>
        <taxon>Mastacembelidae</taxon>
        <taxon>Mastacembelus</taxon>
    </lineage>
</organism>
<name>A0A3Q3MIH6_9TELE</name>
<protein>
    <submittedName>
        <fullName evidence="1">Uncharacterized protein</fullName>
    </submittedName>
</protein>
<dbReference type="InParanoid" id="A0A3Q3MIH6"/>
<evidence type="ECO:0000313" key="1">
    <source>
        <dbReference type="Ensembl" id="ENSMAMP00000027338.2"/>
    </source>
</evidence>
<accession>A0A3Q3MIH6</accession>
<dbReference type="Ensembl" id="ENSMAMT00000028049.2">
    <property type="protein sequence ID" value="ENSMAMP00000027338.2"/>
    <property type="gene ID" value="ENSMAMG00000018385.2"/>
</dbReference>
<dbReference type="Proteomes" id="UP000261640">
    <property type="component" value="Unplaced"/>
</dbReference>
<dbReference type="AlphaFoldDB" id="A0A3Q3MIH6"/>